<keyword evidence="3" id="KW-0645">Protease</keyword>
<evidence type="ECO:0000256" key="5">
    <source>
        <dbReference type="ARBA" id="ARBA00022801"/>
    </source>
</evidence>
<dbReference type="InterPro" id="IPR026392">
    <property type="entry name" value="Exo/Archaeosortase_dom"/>
</dbReference>
<evidence type="ECO:0000256" key="4">
    <source>
        <dbReference type="ARBA" id="ARBA00022692"/>
    </source>
</evidence>
<protein>
    <submittedName>
        <fullName evidence="9">Exosortase O</fullName>
        <ecNumber evidence="9">3.4.22.-</ecNumber>
    </submittedName>
</protein>
<keyword evidence="5 9" id="KW-0378">Hydrolase</keyword>
<dbReference type="GO" id="GO:0006508">
    <property type="term" value="P:proteolysis"/>
    <property type="evidence" value="ECO:0007669"/>
    <property type="project" value="UniProtKB-KW"/>
</dbReference>
<dbReference type="GO" id="GO:0005886">
    <property type="term" value="C:plasma membrane"/>
    <property type="evidence" value="ECO:0007669"/>
    <property type="project" value="UniProtKB-SubCell"/>
</dbReference>
<dbReference type="InterPro" id="IPR030996">
    <property type="entry name" value="Exosort_XrtO"/>
</dbReference>
<dbReference type="EMBL" id="JACXAE010000039">
    <property type="protein sequence ID" value="MBD2772369.1"/>
    <property type="molecule type" value="Genomic_DNA"/>
</dbReference>
<evidence type="ECO:0000256" key="3">
    <source>
        <dbReference type="ARBA" id="ARBA00022670"/>
    </source>
</evidence>
<keyword evidence="2" id="KW-1003">Cell membrane</keyword>
<organism evidence="9 10">
    <name type="scientific">Iningainema tapete BLCC-T55</name>
    <dbReference type="NCBI Taxonomy" id="2748662"/>
    <lineage>
        <taxon>Bacteria</taxon>
        <taxon>Bacillati</taxon>
        <taxon>Cyanobacteriota</taxon>
        <taxon>Cyanophyceae</taxon>
        <taxon>Nostocales</taxon>
        <taxon>Scytonemataceae</taxon>
        <taxon>Iningainema tapete</taxon>
    </lineage>
</organism>
<keyword evidence="6 8" id="KW-1133">Transmembrane helix</keyword>
<name>A0A8J6XJ15_9CYAN</name>
<dbReference type="EC" id="3.4.22.-" evidence="9"/>
<keyword evidence="10" id="KW-1185">Reference proteome</keyword>
<evidence type="ECO:0000256" key="1">
    <source>
        <dbReference type="ARBA" id="ARBA00004651"/>
    </source>
</evidence>
<feature type="transmembrane region" description="Helical" evidence="8">
    <location>
        <begin position="15"/>
        <end position="36"/>
    </location>
</feature>
<feature type="transmembrane region" description="Helical" evidence="8">
    <location>
        <begin position="79"/>
        <end position="98"/>
    </location>
</feature>
<comment type="subcellular location">
    <subcellularLocation>
        <location evidence="1">Cell membrane</location>
        <topology evidence="1">Multi-pass membrane protein</topology>
    </subcellularLocation>
</comment>
<proteinExistence type="predicted"/>
<reference evidence="9" key="1">
    <citation type="submission" date="2020-09" db="EMBL/GenBank/DDBJ databases">
        <title>Iningainema tapete sp. nov. (Scytonemataceae, Cyanobacteria) from greenhouses in central Florida (USA) produces two types of nodularin with biosynthetic potential for microcystin-LR and anabaenopeptins.</title>
        <authorList>
            <person name="Berthold D.E."/>
            <person name="Lefler F.W."/>
            <person name="Huang I.-S."/>
            <person name="Abdulla H."/>
            <person name="Zimba P.V."/>
            <person name="Laughinghouse H.D. IV."/>
        </authorList>
    </citation>
    <scope>NUCLEOTIDE SEQUENCE</scope>
    <source>
        <strain evidence="9">BLCCT55</strain>
    </source>
</reference>
<comment type="caution">
    <text evidence="9">The sequence shown here is derived from an EMBL/GenBank/DDBJ whole genome shotgun (WGS) entry which is preliminary data.</text>
</comment>
<feature type="transmembrane region" description="Helical" evidence="8">
    <location>
        <begin position="131"/>
        <end position="151"/>
    </location>
</feature>
<keyword evidence="7 8" id="KW-0472">Membrane</keyword>
<evidence type="ECO:0000256" key="6">
    <source>
        <dbReference type="ARBA" id="ARBA00022989"/>
    </source>
</evidence>
<dbReference type="Proteomes" id="UP000629098">
    <property type="component" value="Unassembled WGS sequence"/>
</dbReference>
<feature type="transmembrane region" description="Helical" evidence="8">
    <location>
        <begin position="105"/>
        <end position="125"/>
    </location>
</feature>
<dbReference type="GO" id="GO:0008233">
    <property type="term" value="F:peptidase activity"/>
    <property type="evidence" value="ECO:0007669"/>
    <property type="project" value="UniProtKB-KW"/>
</dbReference>
<gene>
    <name evidence="9" type="primary">xrtO</name>
    <name evidence="9" type="ORF">ICL16_09850</name>
</gene>
<dbReference type="AlphaFoldDB" id="A0A8J6XJ15"/>
<evidence type="ECO:0000313" key="9">
    <source>
        <dbReference type="EMBL" id="MBD2772369.1"/>
    </source>
</evidence>
<feature type="transmembrane region" description="Helical" evidence="8">
    <location>
        <begin position="220"/>
        <end position="245"/>
    </location>
</feature>
<feature type="transmembrane region" description="Helical" evidence="8">
    <location>
        <begin position="48"/>
        <end position="67"/>
    </location>
</feature>
<dbReference type="NCBIfam" id="TIGR04489">
    <property type="entry name" value="exosort_XrtO"/>
    <property type="match status" value="1"/>
</dbReference>
<accession>A0A8J6XJ15</accession>
<sequence>MLRDSWLKNSFRQEFFSVFVLLIAWIFVHISSIQWLLQSFRQASSFNLVAIALAISFLLVQTIRYRHHLQITPLTLQPYPLLLMLGVAVSAIASRWLLDIKQIEVILFALSTYGLCGLFFSPILWRKGLPVAIAIACFLPFSAQFETGLGFPVRILTAHIVEQLLTPFQVTAISSQDIIVLENGIAHVDIPCSGLKSLWTGMLFLLAATWLERRQLGIRWWLVCCANLFSLVSANMLRVLLLVVITQIWHQPTIAQVLHVPLGLIGWVVSCALTWKLLQTVPRYQDGFTKKGRGQRAEGRREEILIKVESQPAFPGIRKSARATLLTTVIALALIGQLHPKQIELTIASLNLPKQIISEQLPLTAVEQSFFQKKPNTIAQKQRFVSGQLTGSMLLVGSTSWQAFHPPELCFVGSGMKVDTMERKQLTPDIMARWLSLQNGKLSATYWFQSPQSTTDDFLARIWEYVIHRQKPWLMISILFDRTSSPEDSEIQAFVTNIHKTIAHTLNPNKL</sequence>
<dbReference type="Pfam" id="PF09721">
    <property type="entry name" value="Exosortase_EpsH"/>
    <property type="match status" value="1"/>
</dbReference>
<dbReference type="InterPro" id="IPR019127">
    <property type="entry name" value="Exosortase"/>
</dbReference>
<evidence type="ECO:0000313" key="10">
    <source>
        <dbReference type="Proteomes" id="UP000629098"/>
    </source>
</evidence>
<evidence type="ECO:0000256" key="2">
    <source>
        <dbReference type="ARBA" id="ARBA00022475"/>
    </source>
</evidence>
<keyword evidence="4 8" id="KW-0812">Transmembrane</keyword>
<dbReference type="NCBIfam" id="TIGR04178">
    <property type="entry name" value="exo_archaeo"/>
    <property type="match status" value="1"/>
</dbReference>
<feature type="transmembrane region" description="Helical" evidence="8">
    <location>
        <begin position="257"/>
        <end position="278"/>
    </location>
</feature>
<evidence type="ECO:0000256" key="7">
    <source>
        <dbReference type="ARBA" id="ARBA00023136"/>
    </source>
</evidence>
<dbReference type="RefSeq" id="WP_190826837.1">
    <property type="nucleotide sequence ID" value="NZ_CAWPPI010000039.1"/>
</dbReference>
<evidence type="ECO:0000256" key="8">
    <source>
        <dbReference type="SAM" id="Phobius"/>
    </source>
</evidence>